<comment type="caution">
    <text evidence="3">The sequence shown here is derived from an EMBL/GenBank/DDBJ whole genome shotgun (WGS) entry which is preliminary data.</text>
</comment>
<feature type="region of interest" description="Disordered" evidence="1">
    <location>
        <begin position="250"/>
        <end position="286"/>
    </location>
</feature>
<evidence type="ECO:0000313" key="4">
    <source>
        <dbReference type="Proteomes" id="UP000014541"/>
    </source>
</evidence>
<dbReference type="HOGENOM" id="CLU_973002_0_0_12"/>
<keyword evidence="4" id="KW-1185">Reference proteome</keyword>
<reference evidence="3 4" key="1">
    <citation type="submission" date="2013-04" db="EMBL/GenBank/DDBJ databases">
        <title>The Genome Sequence of Treponema maltophilum ATCC 51939.</title>
        <authorList>
            <consortium name="The Broad Institute Genomics Platform"/>
            <person name="Earl A."/>
            <person name="Ward D."/>
            <person name="Feldgarden M."/>
            <person name="Gevers D."/>
            <person name="Leonetti C."/>
            <person name="Blanton J.M."/>
            <person name="Dewhirst F.E."/>
            <person name="Izard J."/>
            <person name="Walker B."/>
            <person name="Young S."/>
            <person name="Zeng Q."/>
            <person name="Gargeya S."/>
            <person name="Fitzgerald M."/>
            <person name="Haas B."/>
            <person name="Abouelleil A."/>
            <person name="Allen A.W."/>
            <person name="Alvarado L."/>
            <person name="Arachchi H.M."/>
            <person name="Berlin A.M."/>
            <person name="Chapman S.B."/>
            <person name="Gainer-Dewar J."/>
            <person name="Goldberg J."/>
            <person name="Griggs A."/>
            <person name="Gujja S."/>
            <person name="Hansen M."/>
            <person name="Howarth C."/>
            <person name="Imamovic A."/>
            <person name="Ireland A."/>
            <person name="Larimer J."/>
            <person name="McCowan C."/>
            <person name="Murphy C."/>
            <person name="Pearson M."/>
            <person name="Poon T.W."/>
            <person name="Priest M."/>
            <person name="Roberts A."/>
            <person name="Saif S."/>
            <person name="Shea T."/>
            <person name="Sisk P."/>
            <person name="Sykes S."/>
            <person name="Wortman J."/>
            <person name="Nusbaum C."/>
            <person name="Birren B."/>
        </authorList>
    </citation>
    <scope>NUCLEOTIDE SEQUENCE [LARGE SCALE GENOMIC DNA]</scope>
    <source>
        <strain evidence="3 4">ATCC 51939</strain>
    </source>
</reference>
<feature type="compositionally biased region" description="Basic and acidic residues" evidence="1">
    <location>
        <begin position="252"/>
        <end position="265"/>
    </location>
</feature>
<dbReference type="EMBL" id="ATFF01000006">
    <property type="protein sequence ID" value="EPF30785.1"/>
    <property type="molecule type" value="Genomic_DNA"/>
</dbReference>
<evidence type="ECO:0000256" key="1">
    <source>
        <dbReference type="SAM" id="MobiDB-lite"/>
    </source>
</evidence>
<organism evidence="3 4">
    <name type="scientific">Treponema maltophilum ATCC 51939</name>
    <dbReference type="NCBI Taxonomy" id="1125699"/>
    <lineage>
        <taxon>Bacteria</taxon>
        <taxon>Pseudomonadati</taxon>
        <taxon>Spirochaetota</taxon>
        <taxon>Spirochaetia</taxon>
        <taxon>Spirochaetales</taxon>
        <taxon>Treponemataceae</taxon>
        <taxon>Treponema</taxon>
    </lineage>
</organism>
<keyword evidence="2" id="KW-0472">Membrane</keyword>
<keyword evidence="2" id="KW-1133">Transmembrane helix</keyword>
<evidence type="ECO:0000256" key="2">
    <source>
        <dbReference type="SAM" id="Phobius"/>
    </source>
</evidence>
<dbReference type="STRING" id="1125699.HMPREF9194_01108"/>
<proteinExistence type="predicted"/>
<feature type="transmembrane region" description="Helical" evidence="2">
    <location>
        <begin position="41"/>
        <end position="63"/>
    </location>
</feature>
<name>S3JZV4_TREMA</name>
<evidence type="ECO:0000313" key="3">
    <source>
        <dbReference type="EMBL" id="EPF30785.1"/>
    </source>
</evidence>
<dbReference type="AlphaFoldDB" id="S3JZV4"/>
<gene>
    <name evidence="3" type="ORF">HMPREF9194_01108</name>
</gene>
<keyword evidence="2" id="KW-0812">Transmembrane</keyword>
<dbReference type="RefSeq" id="WP_016525396.1">
    <property type="nucleotide sequence ID" value="NZ_KE332518.1"/>
</dbReference>
<protein>
    <submittedName>
        <fullName evidence="3">Uncharacterized protein</fullName>
    </submittedName>
</protein>
<sequence>MLFISLPLFIFVVLSSTGITIGAGVFAYRTFITENKATAEMLLFVFLCAALVLCICFLSIVFYSRQKRSALQRINKLVRVNSGAALKRFGEFGKLGKFFQSFFENILDISEKRASRIVFLDRALRLACSASSEPFLIVNDSGFIKYVSKGFESKGFEKIGTEKNSAAARKNIAGAQFSDLYPDIHYDDIFTEISQSRSERTEKGEKYTFHFFPISERKNEVSGLFVGVEKNTIMSAGSETVKQIYENIIGQDKSENDSDDGEAKPKKGLFGFLTSLKPRGKSQKNP</sequence>
<accession>S3JZV4</accession>
<dbReference type="Proteomes" id="UP000014541">
    <property type="component" value="Unassembled WGS sequence"/>
</dbReference>
<dbReference type="PATRIC" id="fig|1125699.3.peg.1129"/>